<feature type="domain" description="Glucose-6-phosphate dehydrogenase NAD-binding" evidence="7">
    <location>
        <begin position="37"/>
        <end position="220"/>
    </location>
</feature>
<evidence type="ECO:0000259" key="7">
    <source>
        <dbReference type="Pfam" id="PF00479"/>
    </source>
</evidence>
<dbReference type="PANTHER" id="PTHR23429:SF0">
    <property type="entry name" value="GLUCOSE-6-PHOSPHATE 1-DEHYDROGENASE"/>
    <property type="match status" value="1"/>
</dbReference>
<dbReference type="SUPFAM" id="SSF55347">
    <property type="entry name" value="Glyceraldehyde-3-phosphate dehydrogenase-like, C-terminal domain"/>
    <property type="match status" value="1"/>
</dbReference>
<comment type="similarity">
    <text evidence="6">Belongs to the glucose-6-phosphate dehydrogenase family.</text>
</comment>
<feature type="binding site" evidence="6">
    <location>
        <position position="181"/>
    </location>
    <ligand>
        <name>NADP(+)</name>
        <dbReference type="ChEBI" id="CHEBI:58349"/>
    </ligand>
</feature>
<sequence length="524" mass="60795">MTDQETQNLFMNTAVQTDFPSGQLLRSQDRLAPCVFVVFGASGDLATRKLFPALYHLFSADHLPDHFGIIGCSRTTFDDSAFQDRIRRILPTPTDELPDRRDDFVRKIRYQTLVYDNLQDYDSLSHRLESINASFGTQGNRLFYLAVPPQLYPVISTMLGRSGLAREKDRHHEWSRIVLEKPFGHDLPSALELSDVLHEHFSEHQIFRIDHYLAKETVQNLLMFRFANTIFEPLWNRNYIEYVSISAAETLGVEKRAGYYEQAGVIRDMFQNHMMQLLSLVAMEAPSRFQDESVRDDKTKVFNSLRPFELQGRFRDLVLGQYGPGNIDHHAVPGYRQEEGVAPDSLTPTFAFLRSYIDNWRWQGVPFYICSGKRLSRKLTRIVIQFKDVPHSMFRHILGEKISSNRLILGIQPDEVINLTLQTKSPGMSSFLRTVTMRFDYNHEAEKSRLKDAYEKVLMDCLLGDQMLFWRQDAVKRCWAYLTPILEMCESCGDRAQHLHLYPAGTWGPKEVEATYENYLQDHI</sequence>
<feature type="active site" description="Proton acceptor" evidence="6">
    <location>
        <position position="273"/>
    </location>
</feature>
<evidence type="ECO:0000256" key="2">
    <source>
        <dbReference type="ARBA" id="ARBA00022526"/>
    </source>
</evidence>
<dbReference type="InterPro" id="IPR022675">
    <property type="entry name" value="G6P_DH_C"/>
</dbReference>
<evidence type="ECO:0000256" key="3">
    <source>
        <dbReference type="ARBA" id="ARBA00022857"/>
    </source>
</evidence>
<evidence type="ECO:0000256" key="4">
    <source>
        <dbReference type="ARBA" id="ARBA00023002"/>
    </source>
</evidence>
<keyword evidence="4 6" id="KW-0560">Oxidoreductase</keyword>
<evidence type="ECO:0000313" key="9">
    <source>
        <dbReference type="EMBL" id="SDB16642.1"/>
    </source>
</evidence>
<dbReference type="Pfam" id="PF02781">
    <property type="entry name" value="G6PD_C"/>
    <property type="match status" value="1"/>
</dbReference>
<reference evidence="9 10" key="1">
    <citation type="submission" date="2016-10" db="EMBL/GenBank/DDBJ databases">
        <authorList>
            <person name="de Groot N.N."/>
        </authorList>
    </citation>
    <scope>NUCLEOTIDE SEQUENCE [LARGE SCALE GENOMIC DNA]</scope>
    <source>
        <strain evidence="9 10">ASO4-2</strain>
    </source>
</reference>
<gene>
    <name evidence="6" type="primary">zwf</name>
    <name evidence="9" type="ORF">SAMN05660653_00773</name>
</gene>
<dbReference type="EC" id="1.1.1.49" evidence="6"/>
<keyword evidence="2 6" id="KW-0313">Glucose metabolism</keyword>
<dbReference type="PRINTS" id="PR00079">
    <property type="entry name" value="G6PDHDRGNASE"/>
</dbReference>
<comment type="caution">
    <text evidence="6">Lacks conserved residue(s) required for the propagation of feature annotation.</text>
</comment>
<feature type="binding site" evidence="6">
    <location>
        <position position="378"/>
    </location>
    <ligand>
        <name>substrate</name>
    </ligand>
</feature>
<protein>
    <recommendedName>
        <fullName evidence="6">Glucose-6-phosphate 1-dehydrogenase</fullName>
        <shortName evidence="6">G6PD</shortName>
        <ecNumber evidence="6">1.1.1.49</ecNumber>
    </recommendedName>
</protein>
<organism evidence="9 10">
    <name type="scientific">Desulfonatronum thiosulfatophilum</name>
    <dbReference type="NCBI Taxonomy" id="617002"/>
    <lineage>
        <taxon>Bacteria</taxon>
        <taxon>Pseudomonadati</taxon>
        <taxon>Thermodesulfobacteriota</taxon>
        <taxon>Desulfovibrionia</taxon>
        <taxon>Desulfovibrionales</taxon>
        <taxon>Desulfonatronaceae</taxon>
        <taxon>Desulfonatronum</taxon>
    </lineage>
</organism>
<dbReference type="PANTHER" id="PTHR23429">
    <property type="entry name" value="GLUCOSE-6-PHOSPHATE 1-DEHYDROGENASE G6PD"/>
    <property type="match status" value="1"/>
</dbReference>
<proteinExistence type="inferred from homology"/>
<dbReference type="InterPro" id="IPR036291">
    <property type="entry name" value="NAD(P)-bd_dom_sf"/>
</dbReference>
<evidence type="ECO:0000313" key="10">
    <source>
        <dbReference type="Proteomes" id="UP000198771"/>
    </source>
</evidence>
<dbReference type="PIRSF" id="PIRSF000110">
    <property type="entry name" value="G6PD"/>
    <property type="match status" value="1"/>
</dbReference>
<feature type="binding site" evidence="6">
    <location>
        <position position="373"/>
    </location>
    <ligand>
        <name>substrate</name>
    </ligand>
</feature>
<evidence type="ECO:0000259" key="8">
    <source>
        <dbReference type="Pfam" id="PF02781"/>
    </source>
</evidence>
<evidence type="ECO:0000256" key="1">
    <source>
        <dbReference type="ARBA" id="ARBA00004937"/>
    </source>
</evidence>
<dbReference type="GO" id="GO:0006006">
    <property type="term" value="P:glucose metabolic process"/>
    <property type="evidence" value="ECO:0007669"/>
    <property type="project" value="UniProtKB-KW"/>
</dbReference>
<dbReference type="HAMAP" id="MF_00966">
    <property type="entry name" value="G6PD"/>
    <property type="match status" value="1"/>
</dbReference>
<accession>A0A1G6B7P6</accession>
<dbReference type="InterPro" id="IPR001282">
    <property type="entry name" value="G6P_DH"/>
</dbReference>
<dbReference type="InterPro" id="IPR022674">
    <property type="entry name" value="G6P_DH_NAD-bd"/>
</dbReference>
<dbReference type="Proteomes" id="UP000198771">
    <property type="component" value="Unassembled WGS sequence"/>
</dbReference>
<dbReference type="AlphaFoldDB" id="A0A1G6B7P6"/>
<comment type="function">
    <text evidence="6">Catalyzes the oxidation of glucose 6-phosphate to 6-phosphogluconolactone.</text>
</comment>
<name>A0A1G6B7P6_9BACT</name>
<feature type="binding site" evidence="6">
    <location>
        <position position="268"/>
    </location>
    <ligand>
        <name>substrate</name>
    </ligand>
</feature>
<dbReference type="RefSeq" id="WP_244148633.1">
    <property type="nucleotide sequence ID" value="NZ_FMXO01000004.1"/>
</dbReference>
<dbReference type="GO" id="GO:0050661">
    <property type="term" value="F:NADP binding"/>
    <property type="evidence" value="ECO:0007669"/>
    <property type="project" value="UniProtKB-UniRule"/>
</dbReference>
<dbReference type="UniPathway" id="UPA00115">
    <property type="reaction ID" value="UER00408"/>
</dbReference>
<feature type="domain" description="Glucose-6-phosphate dehydrogenase C-terminal" evidence="8">
    <location>
        <begin position="222"/>
        <end position="518"/>
    </location>
</feature>
<dbReference type="EMBL" id="FMXO01000004">
    <property type="protein sequence ID" value="SDB16642.1"/>
    <property type="molecule type" value="Genomic_DNA"/>
</dbReference>
<evidence type="ECO:0000256" key="6">
    <source>
        <dbReference type="HAMAP-Rule" id="MF_00966"/>
    </source>
</evidence>
<dbReference type="STRING" id="617002.SAMN05660653_00773"/>
<comment type="catalytic activity">
    <reaction evidence="6">
        <text>D-glucose 6-phosphate + NADP(+) = 6-phospho-D-glucono-1,5-lactone + NADPH + H(+)</text>
        <dbReference type="Rhea" id="RHEA:15841"/>
        <dbReference type="ChEBI" id="CHEBI:15378"/>
        <dbReference type="ChEBI" id="CHEBI:57783"/>
        <dbReference type="ChEBI" id="CHEBI:57955"/>
        <dbReference type="ChEBI" id="CHEBI:58349"/>
        <dbReference type="ChEBI" id="CHEBI:61548"/>
        <dbReference type="EC" id="1.1.1.49"/>
    </reaction>
</comment>
<feature type="binding site" evidence="6">
    <location>
        <position position="249"/>
    </location>
    <ligand>
        <name>substrate</name>
    </ligand>
</feature>
<dbReference type="Pfam" id="PF00479">
    <property type="entry name" value="G6PD_N"/>
    <property type="match status" value="1"/>
</dbReference>
<keyword evidence="3 6" id="KW-0521">NADP</keyword>
<dbReference type="GO" id="GO:0005829">
    <property type="term" value="C:cytosol"/>
    <property type="evidence" value="ECO:0007669"/>
    <property type="project" value="TreeGrafter"/>
</dbReference>
<comment type="pathway">
    <text evidence="1 6">Carbohydrate degradation; pentose phosphate pathway; D-ribulose 5-phosphate from D-glucose 6-phosphate (oxidative stage): step 1/3.</text>
</comment>
<dbReference type="NCBIfam" id="TIGR00871">
    <property type="entry name" value="zwf"/>
    <property type="match status" value="1"/>
</dbReference>
<feature type="binding site" evidence="6">
    <location>
        <position position="215"/>
    </location>
    <ligand>
        <name>substrate</name>
    </ligand>
</feature>
<dbReference type="Gene3D" id="3.30.360.10">
    <property type="entry name" value="Dihydrodipicolinate Reductase, domain 2"/>
    <property type="match status" value="1"/>
</dbReference>
<dbReference type="SUPFAM" id="SSF51735">
    <property type="entry name" value="NAD(P)-binding Rossmann-fold domains"/>
    <property type="match status" value="1"/>
</dbReference>
<dbReference type="Gene3D" id="3.40.50.720">
    <property type="entry name" value="NAD(P)-binding Rossmann-like Domain"/>
    <property type="match status" value="1"/>
</dbReference>
<feature type="binding site" evidence="6">
    <location>
        <position position="211"/>
    </location>
    <ligand>
        <name>substrate</name>
    </ligand>
</feature>
<evidence type="ECO:0000256" key="5">
    <source>
        <dbReference type="ARBA" id="ARBA00023277"/>
    </source>
</evidence>
<feature type="binding site" evidence="6">
    <location>
        <position position="74"/>
    </location>
    <ligand>
        <name>NADP(+)</name>
        <dbReference type="ChEBI" id="CHEBI:58349"/>
    </ligand>
</feature>
<keyword evidence="10" id="KW-1185">Reference proteome</keyword>
<dbReference type="GO" id="GO:0009051">
    <property type="term" value="P:pentose-phosphate shunt, oxidative branch"/>
    <property type="evidence" value="ECO:0007669"/>
    <property type="project" value="TreeGrafter"/>
</dbReference>
<keyword evidence="5 6" id="KW-0119">Carbohydrate metabolism</keyword>
<dbReference type="GO" id="GO:0004345">
    <property type="term" value="F:glucose-6-phosphate dehydrogenase activity"/>
    <property type="evidence" value="ECO:0007669"/>
    <property type="project" value="UniProtKB-UniRule"/>
</dbReference>